<proteinExistence type="predicted"/>
<dbReference type="PANTHER" id="PTHR43355:SF2">
    <property type="entry name" value="FLAVIN REDUCTASE (NADPH)"/>
    <property type="match status" value="1"/>
</dbReference>
<dbReference type="GO" id="GO:0016646">
    <property type="term" value="F:oxidoreductase activity, acting on the CH-NH group of donors, NAD or NADP as acceptor"/>
    <property type="evidence" value="ECO:0007669"/>
    <property type="project" value="TreeGrafter"/>
</dbReference>
<evidence type="ECO:0000313" key="2">
    <source>
        <dbReference type="EMBL" id="SHI83598.1"/>
    </source>
</evidence>
<sequence length="277" mass="30587">MAKKNMKVAVIGHSGMGGQAVVEQLLQRGHAVTGISIDADKVPAQSGLSNVQLDILHTSELTNVLQGHDVVVSVFSGGHAVDLSVYYLQIEGTRSMIKAVRDAEVPYFIYVGGAASLYVKPGLQMFDDPRFPTWYFGVQPPAHLRWLGEITGETFFFEAADRKENGSIAPGASDPFLEECIKDWRKVPLLEGCRIALELFEDKSSFQWSFLSPPWMYRPGPGTGQYELGVDFMIFKNGIPSGIDLPDLALAIVDETENQRLIHKHWTVSGEQNNYGV</sequence>
<dbReference type="AlphaFoldDB" id="A0A1M6EE68"/>
<dbReference type="InterPro" id="IPR051606">
    <property type="entry name" value="Polyketide_Oxido-like"/>
</dbReference>
<dbReference type="Pfam" id="PF13460">
    <property type="entry name" value="NAD_binding_10"/>
    <property type="match status" value="1"/>
</dbReference>
<dbReference type="STRING" id="1216006.VA7868_04437"/>
<evidence type="ECO:0000259" key="1">
    <source>
        <dbReference type="Pfam" id="PF13460"/>
    </source>
</evidence>
<gene>
    <name evidence="2" type="ORF">VA7868_04437</name>
</gene>
<dbReference type="SUPFAM" id="SSF51735">
    <property type="entry name" value="NAD(P)-binding Rossmann-fold domains"/>
    <property type="match status" value="1"/>
</dbReference>
<dbReference type="PANTHER" id="PTHR43355">
    <property type="entry name" value="FLAVIN REDUCTASE (NADPH)"/>
    <property type="match status" value="1"/>
</dbReference>
<dbReference type="OrthoDB" id="7352421at2"/>
<accession>A0A1M6EE68</accession>
<dbReference type="InterPro" id="IPR016040">
    <property type="entry name" value="NAD(P)-bd_dom"/>
</dbReference>
<feature type="domain" description="NAD(P)-binding" evidence="1">
    <location>
        <begin position="14"/>
        <end position="117"/>
    </location>
</feature>
<dbReference type="InterPro" id="IPR036291">
    <property type="entry name" value="NAD(P)-bd_dom_sf"/>
</dbReference>
<dbReference type="Gene3D" id="3.40.50.720">
    <property type="entry name" value="NAD(P)-binding Rossmann-like Domain"/>
    <property type="match status" value="1"/>
</dbReference>
<evidence type="ECO:0000313" key="3">
    <source>
        <dbReference type="Proteomes" id="UP000184608"/>
    </source>
</evidence>
<dbReference type="EMBL" id="FQXZ01000049">
    <property type="protein sequence ID" value="SHI83598.1"/>
    <property type="molecule type" value="Genomic_DNA"/>
</dbReference>
<name>A0A1M6EE68_9VIBR</name>
<reference evidence="2 3" key="1">
    <citation type="submission" date="2016-11" db="EMBL/GenBank/DDBJ databases">
        <authorList>
            <person name="Jaros S."/>
            <person name="Januszkiewicz K."/>
            <person name="Wedrychowicz H."/>
        </authorList>
    </citation>
    <scope>NUCLEOTIDE SEQUENCE [LARGE SCALE GENOMIC DNA]</scope>
    <source>
        <strain evidence="2 3">CECT 7868</strain>
    </source>
</reference>
<organism evidence="2 3">
    <name type="scientific">Vibrio aerogenes CECT 7868</name>
    <dbReference type="NCBI Taxonomy" id="1216006"/>
    <lineage>
        <taxon>Bacteria</taxon>
        <taxon>Pseudomonadati</taxon>
        <taxon>Pseudomonadota</taxon>
        <taxon>Gammaproteobacteria</taxon>
        <taxon>Vibrionales</taxon>
        <taxon>Vibrionaceae</taxon>
        <taxon>Vibrio</taxon>
    </lineage>
</organism>
<keyword evidence="3" id="KW-1185">Reference proteome</keyword>
<dbReference type="RefSeq" id="WP_073606030.1">
    <property type="nucleotide sequence ID" value="NZ_FQXZ01000049.1"/>
</dbReference>
<dbReference type="Proteomes" id="UP000184608">
    <property type="component" value="Unassembled WGS sequence"/>
</dbReference>
<protein>
    <submittedName>
        <fullName evidence="2">NAD dependent epimerase/dehydratase family protein</fullName>
    </submittedName>
</protein>